<accession>A0ABT2VNL1</accession>
<comment type="caution">
    <text evidence="1">The sequence shown here is derived from an EMBL/GenBank/DDBJ whole genome shotgun (WGS) entry which is preliminary data.</text>
</comment>
<keyword evidence="2" id="KW-1185">Reference proteome</keyword>
<dbReference type="Proteomes" id="UP001209257">
    <property type="component" value="Unassembled WGS sequence"/>
</dbReference>
<protein>
    <submittedName>
        <fullName evidence="1">Biogenesis protein MshI</fullName>
    </submittedName>
</protein>
<dbReference type="Gene3D" id="3.30.1490.300">
    <property type="match status" value="1"/>
</dbReference>
<gene>
    <name evidence="1" type="ORF">OCL06_08825</name>
</gene>
<dbReference type="RefSeq" id="WP_262993575.1">
    <property type="nucleotide sequence ID" value="NZ_JAOTJC010000007.1"/>
</dbReference>
<reference evidence="2" key="1">
    <citation type="submission" date="2023-07" db="EMBL/GenBank/DDBJ databases">
        <title>Study on multiphase classification of strain Alteromonas salexigens isolated from the Yellow Sea.</title>
        <authorList>
            <person name="Sun L."/>
        </authorList>
    </citation>
    <scope>NUCLEOTIDE SEQUENCE [LARGE SCALE GENOMIC DNA]</scope>
    <source>
        <strain evidence="2">ASW11-19</strain>
    </source>
</reference>
<proteinExistence type="predicted"/>
<evidence type="ECO:0000313" key="2">
    <source>
        <dbReference type="Proteomes" id="UP001209257"/>
    </source>
</evidence>
<dbReference type="EMBL" id="JAOTJC010000007">
    <property type="protein sequence ID" value="MCU7554700.1"/>
    <property type="molecule type" value="Genomic_DNA"/>
</dbReference>
<name>A0ABT2VNL1_9ALTE</name>
<organism evidence="1 2">
    <name type="scientific">Alteromonas salexigens</name>
    <dbReference type="NCBI Taxonomy" id="2982530"/>
    <lineage>
        <taxon>Bacteria</taxon>
        <taxon>Pseudomonadati</taxon>
        <taxon>Pseudomonadota</taxon>
        <taxon>Gammaproteobacteria</taxon>
        <taxon>Alteromonadales</taxon>
        <taxon>Alteromonadaceae</taxon>
        <taxon>Alteromonas/Salinimonas group</taxon>
        <taxon>Alteromonas</taxon>
    </lineage>
</organism>
<evidence type="ECO:0000313" key="1">
    <source>
        <dbReference type="EMBL" id="MCU7554700.1"/>
    </source>
</evidence>
<dbReference type="Gene3D" id="3.30.420.40">
    <property type="match status" value="2"/>
</dbReference>
<sequence length="317" mass="35162">MRIGWRAYLKQKLRSSSQFFSVGIAIGAETVTFCALRQKDAELEVYAEDTVAFADWGRHFASWVEQHGLSNTPAYLAFSLELYRQVQVDRPPVEDHEVHAALSFSVEEILGSDTQWVFDYTDLDVHVAGNKKLNIFAIPQEAVAAASEKAVRAGVNLVQISVAELATCELMPATAEPLMLIVQETGEEVSLNIVKNGHLYVSRRLKGFENLGSFSEQELQMGLVDSLSVQVQRSMDYFESQLRQPPVRKIQLRLDTPHTALVAQQINQVIPAEVIALEPDVQVNAPLSKLRLNFTALGMALAPARHAERASYEGKAA</sequence>